<feature type="domain" description="LIM zinc-binding" evidence="7">
    <location>
        <begin position="200"/>
        <end position="265"/>
    </location>
</feature>
<keyword evidence="1 5" id="KW-0479">Metal-binding</keyword>
<accession>A0A9P7W098</accession>
<keyword evidence="3 5" id="KW-0862">Zinc</keyword>
<dbReference type="CDD" id="cd08368">
    <property type="entry name" value="LIM"/>
    <property type="match status" value="1"/>
</dbReference>
<dbReference type="GeneID" id="66107616"/>
<dbReference type="SMART" id="SM00132">
    <property type="entry name" value="LIM"/>
    <property type="match status" value="2"/>
</dbReference>
<evidence type="ECO:0000256" key="6">
    <source>
        <dbReference type="SAM" id="MobiDB-lite"/>
    </source>
</evidence>
<feature type="compositionally biased region" description="Polar residues" evidence="6">
    <location>
        <begin position="403"/>
        <end position="412"/>
    </location>
</feature>
<dbReference type="Gene3D" id="2.10.110.10">
    <property type="entry name" value="Cysteine Rich Protein"/>
    <property type="match status" value="3"/>
</dbReference>
<keyword evidence="2" id="KW-0677">Repeat</keyword>
<feature type="compositionally biased region" description="Basic and acidic residues" evidence="6">
    <location>
        <begin position="305"/>
        <end position="315"/>
    </location>
</feature>
<comment type="caution">
    <text evidence="8">The sequence shown here is derived from an EMBL/GenBank/DDBJ whole genome shotgun (WGS) entry which is preliminary data.</text>
</comment>
<dbReference type="InterPro" id="IPR001781">
    <property type="entry name" value="Znf_LIM"/>
</dbReference>
<evidence type="ECO:0000256" key="1">
    <source>
        <dbReference type="ARBA" id="ARBA00022723"/>
    </source>
</evidence>
<dbReference type="EMBL" id="MU250526">
    <property type="protein sequence ID" value="KAG7450373.1"/>
    <property type="molecule type" value="Genomic_DNA"/>
</dbReference>
<feature type="compositionally biased region" description="Low complexity" evidence="6">
    <location>
        <begin position="723"/>
        <end position="744"/>
    </location>
</feature>
<protein>
    <recommendedName>
        <fullName evidence="7">LIM zinc-binding domain-containing protein</fullName>
    </recommendedName>
</protein>
<feature type="compositionally biased region" description="Polar residues" evidence="6">
    <location>
        <begin position="566"/>
        <end position="577"/>
    </location>
</feature>
<dbReference type="RefSeq" id="XP_043043873.1">
    <property type="nucleotide sequence ID" value="XM_043185319.1"/>
</dbReference>
<dbReference type="PROSITE" id="PS50023">
    <property type="entry name" value="LIM_DOMAIN_2"/>
    <property type="match status" value="2"/>
</dbReference>
<keyword evidence="4 5" id="KW-0440">LIM domain</keyword>
<evidence type="ECO:0000313" key="9">
    <source>
        <dbReference type="Proteomes" id="UP000812287"/>
    </source>
</evidence>
<dbReference type="GO" id="GO:0030695">
    <property type="term" value="F:GTPase regulator activity"/>
    <property type="evidence" value="ECO:0007669"/>
    <property type="project" value="UniProtKB-ARBA"/>
</dbReference>
<dbReference type="Proteomes" id="UP000812287">
    <property type="component" value="Unassembled WGS sequence"/>
</dbReference>
<feature type="compositionally biased region" description="Polar residues" evidence="6">
    <location>
        <begin position="534"/>
        <end position="553"/>
    </location>
</feature>
<feature type="region of interest" description="Disordered" evidence="6">
    <location>
        <begin position="403"/>
        <end position="422"/>
    </location>
</feature>
<dbReference type="PANTHER" id="PTHR24205:SF16">
    <property type="entry name" value="GH01042P-RELATED"/>
    <property type="match status" value="1"/>
</dbReference>
<dbReference type="AlphaFoldDB" id="A0A9P7W098"/>
<sequence>MGFCRRCGDIVAGTRCKCGGTAVAPAVSWNPVIMKEGLQDRWSNTYVTKDKQPPPLLSPNVTGSTSKPVFTSNDSKHFPRPISSNFTSSNSALATRVSEHIASTTSQLGRPSSPLKQSVLSVAAPEADILPSPLPFDNSLSKIYGSVLQPKETLNTHSCSICSSIFLPDATIYPDPSASDDASPGFLCRSCYTTNGGSKGICPTCSRPVLALKSEGGFICAEGKYWHKRSCFICQGCFKNVGHAPMVDLLGRPTCAECFENCLKRDRTPKKSRDSMNSSPVSNPGGMNVNSKSRSREGSPAIEELEQRLGIRSRDSSPTMEDSFGRSGLVGSSPSSRPRPSSVVSGSPSFHSLSPLDRHSPDRSLGRHSIGAEGSSSPSLRGKYDRFKSAKLDSRRSIDLSPSFRSVTSEHTPNLAGPIPDTVQEMKRRFTISDSSSKLVSPSPSMKTIRSSGSFSSLPSSSPKNLGSFDLPSTPDLLSDFSDTGTISSSGPDSPPRNDPFDLSIDRGISSNRRMHKYASRHSAIEPNDAIPEETSSQLGSPARTSLSAKSTPAPTPSRIPVPHRLSTSHIPSPKSLTVSTNQISESAVCTRCSLSLFSVRGGGRFVTVPNADDGSSQTFHADCFTCVICDLPFRETNQGQAVFVKSDNGACHVECAPAKIITRTISIPSSSRSSTTTSPSSSSPQHQASTSSSPRHQASASSSPKPQSGTATYGSSSRYERPPLTAPATSSSASFPRFGSSTSCPGCRKSVSPMERGVVPGPQGTRWHAPCLVCGGKKEVKVYARFRDEKRKEEPGCGKRLDSAAKTDGEGGVWCRECLLLLSSEPRASPHGSPTRPLPMTSFGGGPSKLLPQNTGTTTIARQFTGLGAGGPNDGSLRRQLTGGALGPTRSLSPTKQVGTGMRPRPKSVIGMRSSKSVDEGRGMFLVRQMTGSGAC</sequence>
<evidence type="ECO:0000259" key="7">
    <source>
        <dbReference type="PROSITE" id="PS50023"/>
    </source>
</evidence>
<feature type="region of interest" description="Disordered" evidence="6">
    <location>
        <begin position="47"/>
        <end position="74"/>
    </location>
</feature>
<feature type="compositionally biased region" description="Low complexity" evidence="6">
    <location>
        <begin position="433"/>
        <end position="468"/>
    </location>
</feature>
<evidence type="ECO:0000256" key="5">
    <source>
        <dbReference type="PROSITE-ProRule" id="PRU00125"/>
    </source>
</evidence>
<proteinExistence type="predicted"/>
<feature type="region of interest" description="Disordered" evidence="6">
    <location>
        <begin position="431"/>
        <end position="577"/>
    </location>
</feature>
<gene>
    <name evidence="8" type="ORF">BT62DRAFT_927674</name>
</gene>
<dbReference type="GO" id="GO:0005634">
    <property type="term" value="C:nucleus"/>
    <property type="evidence" value="ECO:0007669"/>
    <property type="project" value="TreeGrafter"/>
</dbReference>
<feature type="domain" description="LIM zinc-binding" evidence="7">
    <location>
        <begin position="588"/>
        <end position="663"/>
    </location>
</feature>
<evidence type="ECO:0000256" key="3">
    <source>
        <dbReference type="ARBA" id="ARBA00022833"/>
    </source>
</evidence>
<feature type="compositionally biased region" description="Low complexity" evidence="6">
    <location>
        <begin position="326"/>
        <end position="355"/>
    </location>
</feature>
<name>A0A9P7W098_9AGAR</name>
<feature type="compositionally biased region" description="Basic and acidic residues" evidence="6">
    <location>
        <begin position="356"/>
        <end position="365"/>
    </location>
</feature>
<dbReference type="PANTHER" id="PTHR24205">
    <property type="entry name" value="FOUR AND A HALF LIM DOMAINS PROTEIN"/>
    <property type="match status" value="1"/>
</dbReference>
<evidence type="ECO:0000313" key="8">
    <source>
        <dbReference type="EMBL" id="KAG7450373.1"/>
    </source>
</evidence>
<feature type="region of interest" description="Disordered" evidence="6">
    <location>
        <begin position="268"/>
        <end position="384"/>
    </location>
</feature>
<organism evidence="8 9">
    <name type="scientific">Guyanagaster necrorhizus</name>
    <dbReference type="NCBI Taxonomy" id="856835"/>
    <lineage>
        <taxon>Eukaryota</taxon>
        <taxon>Fungi</taxon>
        <taxon>Dikarya</taxon>
        <taxon>Basidiomycota</taxon>
        <taxon>Agaricomycotina</taxon>
        <taxon>Agaricomycetes</taxon>
        <taxon>Agaricomycetidae</taxon>
        <taxon>Agaricales</taxon>
        <taxon>Marasmiineae</taxon>
        <taxon>Physalacriaceae</taxon>
        <taxon>Guyanagaster</taxon>
    </lineage>
</organism>
<keyword evidence="9" id="KW-1185">Reference proteome</keyword>
<evidence type="ECO:0000256" key="4">
    <source>
        <dbReference type="ARBA" id="ARBA00023038"/>
    </source>
</evidence>
<reference evidence="8" key="1">
    <citation type="submission" date="2020-11" db="EMBL/GenBank/DDBJ databases">
        <title>Adaptations for nitrogen fixation in a non-lichenized fungal sporocarp promotes dispersal by wood-feeding termites.</title>
        <authorList>
            <consortium name="DOE Joint Genome Institute"/>
            <person name="Koch R.A."/>
            <person name="Yoon G."/>
            <person name="Arayal U."/>
            <person name="Lail K."/>
            <person name="Amirebrahimi M."/>
            <person name="Labutti K."/>
            <person name="Lipzen A."/>
            <person name="Riley R."/>
            <person name="Barry K."/>
            <person name="Henrissat B."/>
            <person name="Grigoriev I.V."/>
            <person name="Herr J.R."/>
            <person name="Aime M.C."/>
        </authorList>
    </citation>
    <scope>NUCLEOTIDE SEQUENCE</scope>
    <source>
        <strain evidence="8">MCA 3950</strain>
    </source>
</reference>
<feature type="compositionally biased region" description="Polar residues" evidence="6">
    <location>
        <begin position="59"/>
        <end position="73"/>
    </location>
</feature>
<evidence type="ECO:0000256" key="2">
    <source>
        <dbReference type="ARBA" id="ARBA00022737"/>
    </source>
</evidence>
<feature type="compositionally biased region" description="Polar residues" evidence="6">
    <location>
        <begin position="481"/>
        <end position="492"/>
    </location>
</feature>
<dbReference type="GO" id="GO:0003712">
    <property type="term" value="F:transcription coregulator activity"/>
    <property type="evidence" value="ECO:0007669"/>
    <property type="project" value="TreeGrafter"/>
</dbReference>
<dbReference type="OrthoDB" id="1112565at2759"/>
<feature type="region of interest" description="Disordered" evidence="6">
    <location>
        <begin position="667"/>
        <end position="751"/>
    </location>
</feature>
<feature type="compositionally biased region" description="Low complexity" evidence="6">
    <location>
        <begin position="667"/>
        <end position="709"/>
    </location>
</feature>
<dbReference type="GO" id="GO:0046872">
    <property type="term" value="F:metal ion binding"/>
    <property type="evidence" value="ECO:0007669"/>
    <property type="project" value="UniProtKB-KW"/>
</dbReference>
<feature type="region of interest" description="Disordered" evidence="6">
    <location>
        <begin position="882"/>
        <end position="918"/>
    </location>
</feature>